<evidence type="ECO:0000259" key="6">
    <source>
        <dbReference type="PROSITE" id="PS51387"/>
    </source>
</evidence>
<dbReference type="Pfam" id="PF01565">
    <property type="entry name" value="FAD_binding_4"/>
    <property type="match status" value="1"/>
</dbReference>
<dbReference type="Gene3D" id="3.30.70.2740">
    <property type="match status" value="1"/>
</dbReference>
<dbReference type="Gene3D" id="1.10.45.10">
    <property type="entry name" value="Vanillyl-alcohol Oxidase, Chain A, domain 4"/>
    <property type="match status" value="1"/>
</dbReference>
<keyword evidence="4" id="KW-0274">FAD</keyword>
<proteinExistence type="inferred from homology"/>
<dbReference type="SUPFAM" id="SSF56176">
    <property type="entry name" value="FAD-binding/transporter-associated domain-like"/>
    <property type="match status" value="1"/>
</dbReference>
<protein>
    <submittedName>
        <fullName evidence="7">FAD-binding protein</fullName>
    </submittedName>
</protein>
<dbReference type="PANTHER" id="PTHR42934:SF1">
    <property type="entry name" value="GLYCOLATE OXIDASE SUBUNIT GLCD"/>
    <property type="match status" value="1"/>
</dbReference>
<feature type="domain" description="FAD-binding PCMH-type" evidence="6">
    <location>
        <begin position="11"/>
        <end position="190"/>
    </location>
</feature>
<evidence type="ECO:0000256" key="3">
    <source>
        <dbReference type="ARBA" id="ARBA00022630"/>
    </source>
</evidence>
<name>A0A8J6MVI6_9DELT</name>
<dbReference type="Pfam" id="PF02913">
    <property type="entry name" value="FAD-oxidase_C"/>
    <property type="match status" value="1"/>
</dbReference>
<accession>A0A8J6MVI6</accession>
<dbReference type="PANTHER" id="PTHR42934">
    <property type="entry name" value="GLYCOLATE OXIDASE SUBUNIT GLCD"/>
    <property type="match status" value="1"/>
</dbReference>
<organism evidence="7 8">
    <name type="scientific">Candidatus Desulfacyla euxinica</name>
    <dbReference type="NCBI Taxonomy" id="2841693"/>
    <lineage>
        <taxon>Bacteria</taxon>
        <taxon>Deltaproteobacteria</taxon>
        <taxon>Candidatus Desulfacyla</taxon>
    </lineage>
</organism>
<evidence type="ECO:0000256" key="4">
    <source>
        <dbReference type="ARBA" id="ARBA00022827"/>
    </source>
</evidence>
<dbReference type="InterPro" id="IPR051914">
    <property type="entry name" value="FAD-linked_OxidoTrans_Type4"/>
</dbReference>
<sequence length="435" mass="46664">MVSYSYDASDQDHRAEAAVWPDSSEQVSQILILANKHSFSVTPRGAGTGMAGAAIPAQGGLVLDLCRMNKILDIQIPDRRVVVQPGVVYADLEKALAPYGFFFPPDPASGKACTIGGNVATNAGGLRGAKYGVTRDYVMGLEVVLPDGRIMHTGTNCMKSSSGYDLVRLFVGSEGTLAVVTEITLKINPKPIVFKTSLAFFGSLKDAGQAVSDITSAGIIPSVLEILDENTIRVLREQGDMDLPDVNAMILVETDGYTKEETSFQMARIVEVFNNNGATDIQTAETTEEAEKLWKARKSAGSVAAKLRPSNASEDVAVPMSKVPDLLAGISAIVRSHDLPFVIFGHAGDGNLHPKIMYDPSDAGQVERVTAAVDEIFRLTCELGGTLTGEHGIGLSKAPYMELEHDPVSLDVMRSIKRQFDPNNILNPGKMRLDL</sequence>
<dbReference type="GO" id="GO:0016491">
    <property type="term" value="F:oxidoreductase activity"/>
    <property type="evidence" value="ECO:0007669"/>
    <property type="project" value="UniProtKB-KW"/>
</dbReference>
<dbReference type="EMBL" id="JACNJD010000093">
    <property type="protein sequence ID" value="MBC8176117.1"/>
    <property type="molecule type" value="Genomic_DNA"/>
</dbReference>
<dbReference type="InterPro" id="IPR016164">
    <property type="entry name" value="FAD-linked_Oxase-like_C"/>
</dbReference>
<dbReference type="InterPro" id="IPR006094">
    <property type="entry name" value="Oxid_FAD_bind_N"/>
</dbReference>
<evidence type="ECO:0000313" key="8">
    <source>
        <dbReference type="Proteomes" id="UP000650524"/>
    </source>
</evidence>
<dbReference type="Gene3D" id="3.30.465.10">
    <property type="match status" value="1"/>
</dbReference>
<evidence type="ECO:0000256" key="5">
    <source>
        <dbReference type="ARBA" id="ARBA00023002"/>
    </source>
</evidence>
<comment type="similarity">
    <text evidence="2">Belongs to the FAD-binding oxidoreductase/transferase type 4 family.</text>
</comment>
<reference evidence="7 8" key="1">
    <citation type="submission" date="2020-08" db="EMBL/GenBank/DDBJ databases">
        <title>Bridging the membrane lipid divide: bacteria of the FCB group superphylum have the potential to synthesize archaeal ether lipids.</title>
        <authorList>
            <person name="Villanueva L."/>
            <person name="Von Meijenfeldt F.A.B."/>
            <person name="Westbye A.B."/>
            <person name="Yadav S."/>
            <person name="Hopmans E.C."/>
            <person name="Dutilh B.E."/>
            <person name="Sinninghe Damste J.S."/>
        </authorList>
    </citation>
    <scope>NUCLEOTIDE SEQUENCE [LARGE SCALE GENOMIC DNA]</scope>
    <source>
        <strain evidence="7">NIOZ-UU27</strain>
    </source>
</reference>
<dbReference type="Proteomes" id="UP000650524">
    <property type="component" value="Unassembled WGS sequence"/>
</dbReference>
<keyword evidence="3" id="KW-0285">Flavoprotein</keyword>
<dbReference type="AlphaFoldDB" id="A0A8J6MVI6"/>
<dbReference type="GO" id="GO:0071949">
    <property type="term" value="F:FAD binding"/>
    <property type="evidence" value="ECO:0007669"/>
    <property type="project" value="InterPro"/>
</dbReference>
<dbReference type="InterPro" id="IPR036318">
    <property type="entry name" value="FAD-bd_PCMH-like_sf"/>
</dbReference>
<dbReference type="InterPro" id="IPR016166">
    <property type="entry name" value="FAD-bd_PCMH"/>
</dbReference>
<dbReference type="PROSITE" id="PS51387">
    <property type="entry name" value="FAD_PCMH"/>
    <property type="match status" value="1"/>
</dbReference>
<dbReference type="InterPro" id="IPR016171">
    <property type="entry name" value="Vanillyl_alc_oxidase_C-sub2"/>
</dbReference>
<dbReference type="FunFam" id="3.30.70.2740:FF:000001">
    <property type="entry name" value="D-lactate dehydrogenase mitochondrial"/>
    <property type="match status" value="1"/>
</dbReference>
<dbReference type="InterPro" id="IPR016169">
    <property type="entry name" value="FAD-bd_PCMH_sub2"/>
</dbReference>
<comment type="caution">
    <text evidence="7">The sequence shown here is derived from an EMBL/GenBank/DDBJ whole genome shotgun (WGS) entry which is preliminary data.</text>
</comment>
<gene>
    <name evidence="7" type="ORF">H8E19_01830</name>
</gene>
<dbReference type="SUPFAM" id="SSF55103">
    <property type="entry name" value="FAD-linked oxidases, C-terminal domain"/>
    <property type="match status" value="1"/>
</dbReference>
<evidence type="ECO:0000313" key="7">
    <source>
        <dbReference type="EMBL" id="MBC8176117.1"/>
    </source>
</evidence>
<keyword evidence="5" id="KW-0560">Oxidoreductase</keyword>
<evidence type="ECO:0000256" key="1">
    <source>
        <dbReference type="ARBA" id="ARBA00001974"/>
    </source>
</evidence>
<dbReference type="InterPro" id="IPR004113">
    <property type="entry name" value="FAD-bd_oxidored_4_C"/>
</dbReference>
<comment type="cofactor">
    <cofactor evidence="1">
        <name>FAD</name>
        <dbReference type="ChEBI" id="CHEBI:57692"/>
    </cofactor>
</comment>
<evidence type="ECO:0000256" key="2">
    <source>
        <dbReference type="ARBA" id="ARBA00008000"/>
    </source>
</evidence>
<dbReference type="FunFam" id="1.10.45.10:FF:000001">
    <property type="entry name" value="D-lactate dehydrogenase mitochondrial"/>
    <property type="match status" value="1"/>
</dbReference>